<evidence type="ECO:0000256" key="1">
    <source>
        <dbReference type="SAM" id="Coils"/>
    </source>
</evidence>
<dbReference type="PANTHER" id="PTHR41317:SF1">
    <property type="entry name" value="PD-(D_E)XK NUCLEASE FAMILY TRANSPOSASE"/>
    <property type="match status" value="1"/>
</dbReference>
<dbReference type="Proteomes" id="UP000823912">
    <property type="component" value="Unassembled WGS sequence"/>
</dbReference>
<dbReference type="Pfam" id="PF12784">
    <property type="entry name" value="PDDEXK_2"/>
    <property type="match status" value="1"/>
</dbReference>
<dbReference type="EMBL" id="DVHM01000052">
    <property type="protein sequence ID" value="HIR70291.1"/>
    <property type="molecule type" value="Genomic_DNA"/>
</dbReference>
<organism evidence="2 3">
    <name type="scientific">Candidatus Pullilachnospira gallistercoris</name>
    <dbReference type="NCBI Taxonomy" id="2840911"/>
    <lineage>
        <taxon>Bacteria</taxon>
        <taxon>Bacillati</taxon>
        <taxon>Bacillota</taxon>
        <taxon>Clostridia</taxon>
        <taxon>Lachnospirales</taxon>
        <taxon>Lachnospiraceae</taxon>
        <taxon>Lachnospiraceae incertae sedis</taxon>
        <taxon>Candidatus Pullilachnospira</taxon>
    </lineage>
</organism>
<evidence type="ECO:0000313" key="2">
    <source>
        <dbReference type="EMBL" id="HIR70291.1"/>
    </source>
</evidence>
<evidence type="ECO:0000313" key="3">
    <source>
        <dbReference type="Proteomes" id="UP000823912"/>
    </source>
</evidence>
<gene>
    <name evidence="2" type="ORF">IAA55_03325</name>
</gene>
<reference evidence="2" key="1">
    <citation type="submission" date="2020-10" db="EMBL/GenBank/DDBJ databases">
        <authorList>
            <person name="Gilroy R."/>
        </authorList>
    </citation>
    <scope>NUCLEOTIDE SEQUENCE</scope>
    <source>
        <strain evidence="2">ChiSjej5B23-6657</strain>
    </source>
</reference>
<proteinExistence type="predicted"/>
<sequence length="337" mass="39315">MRYISALTVSALSSILCISLYFFSSHPFLLTSIFRKDVSMDKQFSKHRSSLNHSVFSNELANATGPIDYGFTNDYMFRAILQRNMTVLKALISSLLHIKMEDITEIRIQNPIELGKTIENRDFILDIHLIINNSHAINLEMQVADEHDWPERSLSYLCRSFDQLNESEAYRKAKPVIHIGFLNYTLFQDAPEFYAKYYMINVKNHRIYSDKPALYVVDLTHTDLASDEDRKWQIDFWAKLFKTTTWEELRMISRDNKYMTEASEELYELNSDDAIRARCRARKDYYNNLRQTQEDFAALQAEITAKDAAIEERDAIIAALQAQLAEKEAQLKKGEQQ</sequence>
<comment type="caution">
    <text evidence="2">The sequence shown here is derived from an EMBL/GenBank/DDBJ whole genome shotgun (WGS) entry which is preliminary data.</text>
</comment>
<name>A0A9D1JA52_9FIRM</name>
<reference evidence="2" key="2">
    <citation type="journal article" date="2021" name="PeerJ">
        <title>Extensive microbial diversity within the chicken gut microbiome revealed by metagenomics and culture.</title>
        <authorList>
            <person name="Gilroy R."/>
            <person name="Ravi A."/>
            <person name="Getino M."/>
            <person name="Pursley I."/>
            <person name="Horton D.L."/>
            <person name="Alikhan N.F."/>
            <person name="Baker D."/>
            <person name="Gharbi K."/>
            <person name="Hall N."/>
            <person name="Watson M."/>
            <person name="Adriaenssens E.M."/>
            <person name="Foster-Nyarko E."/>
            <person name="Jarju S."/>
            <person name="Secka A."/>
            <person name="Antonio M."/>
            <person name="Oren A."/>
            <person name="Chaudhuri R.R."/>
            <person name="La Ragione R."/>
            <person name="Hildebrand F."/>
            <person name="Pallen M.J."/>
        </authorList>
    </citation>
    <scope>NUCLEOTIDE SEQUENCE</scope>
    <source>
        <strain evidence="2">ChiSjej5B23-6657</strain>
    </source>
</reference>
<feature type="coiled-coil region" evidence="1">
    <location>
        <begin position="282"/>
        <end position="337"/>
    </location>
</feature>
<protein>
    <submittedName>
        <fullName evidence="2">PD-(D/E)XK nuclease family transposase</fullName>
    </submittedName>
</protein>
<keyword evidence="1" id="KW-0175">Coiled coil</keyword>
<dbReference type="AlphaFoldDB" id="A0A9D1JA52"/>
<dbReference type="PANTHER" id="PTHR41317">
    <property type="entry name" value="PD-(D_E)XK NUCLEASE FAMILY TRANSPOSASE"/>
    <property type="match status" value="1"/>
</dbReference>
<accession>A0A9D1JA52</accession>